<name>A0A9X3SRI7_9ACTN</name>
<evidence type="ECO:0000256" key="8">
    <source>
        <dbReference type="SAM" id="MobiDB-lite"/>
    </source>
</evidence>
<keyword evidence="3 7" id="KW-1133">Transmembrane helix</keyword>
<keyword evidence="6 7" id="KW-0961">Cell wall biogenesis/degradation</keyword>
<evidence type="ECO:0000256" key="7">
    <source>
        <dbReference type="HAMAP-Rule" id="MF_02065"/>
    </source>
</evidence>
<dbReference type="EC" id="4.2.2.29" evidence="7"/>
<dbReference type="Proteomes" id="UP001146067">
    <property type="component" value="Unassembled WGS sequence"/>
</dbReference>
<feature type="compositionally biased region" description="Basic and acidic residues" evidence="8">
    <location>
        <begin position="1"/>
        <end position="16"/>
    </location>
</feature>
<dbReference type="HAMAP" id="MF_02065">
    <property type="entry name" value="MltG"/>
    <property type="match status" value="1"/>
</dbReference>
<keyword evidence="1 7" id="KW-1003">Cell membrane</keyword>
<feature type="site" description="Important for catalytic activity" evidence="7">
    <location>
        <position position="259"/>
    </location>
</feature>
<evidence type="ECO:0000313" key="10">
    <source>
        <dbReference type="Proteomes" id="UP001146067"/>
    </source>
</evidence>
<dbReference type="GO" id="GO:0009252">
    <property type="term" value="P:peptidoglycan biosynthetic process"/>
    <property type="evidence" value="ECO:0007669"/>
    <property type="project" value="UniProtKB-UniRule"/>
</dbReference>
<dbReference type="PANTHER" id="PTHR30518">
    <property type="entry name" value="ENDOLYTIC MUREIN TRANSGLYCOSYLASE"/>
    <property type="match status" value="1"/>
</dbReference>
<keyword evidence="4 7" id="KW-0472">Membrane</keyword>
<accession>A0A9X3SRI7</accession>
<evidence type="ECO:0000256" key="5">
    <source>
        <dbReference type="ARBA" id="ARBA00023239"/>
    </source>
</evidence>
<comment type="caution">
    <text evidence="9">The sequence shown here is derived from an EMBL/GenBank/DDBJ whole genome shotgun (WGS) entry which is preliminary data.</text>
</comment>
<dbReference type="GO" id="GO:0005886">
    <property type="term" value="C:plasma membrane"/>
    <property type="evidence" value="ECO:0007669"/>
    <property type="project" value="UniProtKB-SubCell"/>
</dbReference>
<dbReference type="NCBIfam" id="TIGR00247">
    <property type="entry name" value="endolytic transglycosylase MltG"/>
    <property type="match status" value="1"/>
</dbReference>
<keyword evidence="2 7" id="KW-0812">Transmembrane</keyword>
<comment type="catalytic activity">
    <reaction evidence="7">
        <text>a peptidoglycan chain = a peptidoglycan chain with N-acetyl-1,6-anhydromuramyl-[peptide] at the reducing end + a peptidoglycan chain with N-acetylglucosamine at the non-reducing end.</text>
        <dbReference type="EC" id="4.2.2.29"/>
    </reaction>
</comment>
<evidence type="ECO:0000256" key="1">
    <source>
        <dbReference type="ARBA" id="ARBA00022475"/>
    </source>
</evidence>
<evidence type="ECO:0000256" key="2">
    <source>
        <dbReference type="ARBA" id="ARBA00022692"/>
    </source>
</evidence>
<dbReference type="EMBL" id="JAPZVP010000006">
    <property type="protein sequence ID" value="MDA1359969.1"/>
    <property type="molecule type" value="Genomic_DNA"/>
</dbReference>
<evidence type="ECO:0000256" key="3">
    <source>
        <dbReference type="ARBA" id="ARBA00022989"/>
    </source>
</evidence>
<comment type="similarity">
    <text evidence="7">Belongs to the transglycosylase MltG family.</text>
</comment>
<dbReference type="PANTHER" id="PTHR30518:SF2">
    <property type="entry name" value="ENDOLYTIC MUREIN TRANSGLYCOSYLASE"/>
    <property type="match status" value="1"/>
</dbReference>
<dbReference type="Gene3D" id="3.30.1490.480">
    <property type="entry name" value="Endolytic murein transglycosylase"/>
    <property type="match status" value="1"/>
</dbReference>
<dbReference type="InterPro" id="IPR003770">
    <property type="entry name" value="MLTG-like"/>
</dbReference>
<dbReference type="Gene3D" id="3.30.160.60">
    <property type="entry name" value="Classic Zinc Finger"/>
    <property type="match status" value="1"/>
</dbReference>
<comment type="function">
    <text evidence="7">Functions as a peptidoglycan terminase that cleaves nascent peptidoglycan strands endolytically to terminate their elongation.</text>
</comment>
<dbReference type="Pfam" id="PF02618">
    <property type="entry name" value="YceG"/>
    <property type="match status" value="1"/>
</dbReference>
<dbReference type="AlphaFoldDB" id="A0A9X3SRI7"/>
<dbReference type="GO" id="GO:0008932">
    <property type="term" value="F:lytic endotransglycosylase activity"/>
    <property type="evidence" value="ECO:0007669"/>
    <property type="project" value="UniProtKB-UniRule"/>
</dbReference>
<dbReference type="RefSeq" id="WP_270109876.1">
    <property type="nucleotide sequence ID" value="NZ_JAPZVP010000006.1"/>
</dbReference>
<reference evidence="9" key="1">
    <citation type="submission" date="2022-12" db="EMBL/GenBank/DDBJ databases">
        <title>Gycomyces niveus sp.nov.,a novel actinomycete isolated from soil in Shouguan.</title>
        <authorList>
            <person name="Yang X."/>
        </authorList>
    </citation>
    <scope>NUCLEOTIDE SEQUENCE</scope>
    <source>
        <strain evidence="9">NEAU-A15</strain>
    </source>
</reference>
<evidence type="ECO:0000256" key="6">
    <source>
        <dbReference type="ARBA" id="ARBA00023316"/>
    </source>
</evidence>
<protein>
    <recommendedName>
        <fullName evidence="7">Endolytic murein transglycosylase</fullName>
        <ecNumber evidence="7">4.2.2.29</ecNumber>
    </recommendedName>
    <alternativeName>
        <fullName evidence="7">Peptidoglycan lytic transglycosylase</fullName>
    </alternativeName>
    <alternativeName>
        <fullName evidence="7">Peptidoglycan polymerization terminase</fullName>
    </alternativeName>
</protein>
<dbReference type="GO" id="GO:0071555">
    <property type="term" value="P:cell wall organization"/>
    <property type="evidence" value="ECO:0007669"/>
    <property type="project" value="UniProtKB-KW"/>
</dbReference>
<sequence>MLGDFRTEDERADAPRSHRRKDSGKSLIAMTLVVALFAAIGFGGWWAYNNVIKDYFVAEDYSGEGNGTEVTITVEEGWTVSDIANHLEEEGVVASAKAFLNASEDNGDSGQSIQPGVYLLQEEMSGAAALDHLTKPENRVVNGFTVVEGKTSFEIYAELSEKYGIPVEEFETAAKDPVALGVPEFWFENFESDQVVSIEGFLFPSTYEFDEGATATDMLKAMVAKFNSVIEEIDFVADAEALGREPWQALQVASIVQAESGHPDDDAKIAAVMYNRLYADGAVDELGCNCLGSEAIWNYGREFEGLEPIPSSDMTGDEMWDEDNRWAASVNVGYYPTPISSPSQAALEGAVNPTDDTYLYFVTAYPDGKAYFSNTLEEHNAEGIPLAEENGWL</sequence>
<comment type="subcellular location">
    <subcellularLocation>
        <location evidence="7">Cell membrane</location>
        <topology evidence="7">Single-pass membrane protein</topology>
    </subcellularLocation>
</comment>
<keyword evidence="10" id="KW-1185">Reference proteome</keyword>
<keyword evidence="5 7" id="KW-0456">Lyase</keyword>
<feature type="region of interest" description="Disordered" evidence="8">
    <location>
        <begin position="1"/>
        <end position="20"/>
    </location>
</feature>
<feature type="transmembrane region" description="Helical" evidence="7">
    <location>
        <begin position="26"/>
        <end position="48"/>
    </location>
</feature>
<gene>
    <name evidence="7 9" type="primary">mltG</name>
    <name evidence="9" type="ORF">O1R50_10060</name>
</gene>
<proteinExistence type="inferred from homology"/>
<organism evidence="9 10">
    <name type="scientific">Glycomyces luteolus</name>
    <dbReference type="NCBI Taxonomy" id="2670330"/>
    <lineage>
        <taxon>Bacteria</taxon>
        <taxon>Bacillati</taxon>
        <taxon>Actinomycetota</taxon>
        <taxon>Actinomycetes</taxon>
        <taxon>Glycomycetales</taxon>
        <taxon>Glycomycetaceae</taxon>
        <taxon>Glycomyces</taxon>
    </lineage>
</organism>
<evidence type="ECO:0000313" key="9">
    <source>
        <dbReference type="EMBL" id="MDA1359969.1"/>
    </source>
</evidence>
<evidence type="ECO:0000256" key="4">
    <source>
        <dbReference type="ARBA" id="ARBA00023136"/>
    </source>
</evidence>